<dbReference type="GO" id="GO:0005634">
    <property type="term" value="C:nucleus"/>
    <property type="evidence" value="ECO:0007669"/>
    <property type="project" value="TreeGrafter"/>
</dbReference>
<evidence type="ECO:0000313" key="7">
    <source>
        <dbReference type="Proteomes" id="UP000245207"/>
    </source>
</evidence>
<gene>
    <name evidence="6" type="ORF">CTI12_AA206080</name>
</gene>
<evidence type="ECO:0000256" key="1">
    <source>
        <dbReference type="ARBA" id="ARBA00022527"/>
    </source>
</evidence>
<dbReference type="PANTHER" id="PTHR24057:SF40">
    <property type="entry name" value="SHAGGY-RELATED PROTEIN KINASE DELTA-RELATED"/>
    <property type="match status" value="1"/>
</dbReference>
<evidence type="ECO:0000256" key="4">
    <source>
        <dbReference type="ARBA" id="ARBA00022777"/>
    </source>
</evidence>
<dbReference type="Proteomes" id="UP000245207">
    <property type="component" value="Unassembled WGS sequence"/>
</dbReference>
<dbReference type="Gene3D" id="3.30.200.20">
    <property type="entry name" value="Phosphorylase Kinase, domain 1"/>
    <property type="match status" value="1"/>
</dbReference>
<dbReference type="AlphaFoldDB" id="A0A2U1P182"/>
<dbReference type="SUPFAM" id="SSF56112">
    <property type="entry name" value="Protein kinase-like (PK-like)"/>
    <property type="match status" value="1"/>
</dbReference>
<accession>A0A2U1P182</accession>
<dbReference type="GO" id="GO:0030154">
    <property type="term" value="P:cell differentiation"/>
    <property type="evidence" value="ECO:0007669"/>
    <property type="project" value="TreeGrafter"/>
</dbReference>
<protein>
    <submittedName>
        <fullName evidence="6">Glycogen synthase kinase</fullName>
    </submittedName>
</protein>
<evidence type="ECO:0000256" key="2">
    <source>
        <dbReference type="ARBA" id="ARBA00022679"/>
    </source>
</evidence>
<dbReference type="InterPro" id="IPR050591">
    <property type="entry name" value="GSK-3"/>
</dbReference>
<dbReference type="GO" id="GO:0007165">
    <property type="term" value="P:signal transduction"/>
    <property type="evidence" value="ECO:0007669"/>
    <property type="project" value="TreeGrafter"/>
</dbReference>
<keyword evidence="3" id="KW-0547">Nucleotide-binding</keyword>
<sequence>MSAFGNAGYADGGENGFEKIWFLGFGVRNSDSESDIIPGASTEARHTVSYIAEHVIKTGSFGTVFQAKCRETGEIVAIKKVLQDKR</sequence>
<evidence type="ECO:0000256" key="3">
    <source>
        <dbReference type="ARBA" id="ARBA00022741"/>
    </source>
</evidence>
<dbReference type="EMBL" id="PKPP01001849">
    <property type="protein sequence ID" value="PWA79477.1"/>
    <property type="molecule type" value="Genomic_DNA"/>
</dbReference>
<keyword evidence="5" id="KW-0067">ATP-binding</keyword>
<organism evidence="6 7">
    <name type="scientific">Artemisia annua</name>
    <name type="common">Sweet wormwood</name>
    <dbReference type="NCBI Taxonomy" id="35608"/>
    <lineage>
        <taxon>Eukaryota</taxon>
        <taxon>Viridiplantae</taxon>
        <taxon>Streptophyta</taxon>
        <taxon>Embryophyta</taxon>
        <taxon>Tracheophyta</taxon>
        <taxon>Spermatophyta</taxon>
        <taxon>Magnoliopsida</taxon>
        <taxon>eudicotyledons</taxon>
        <taxon>Gunneridae</taxon>
        <taxon>Pentapetalae</taxon>
        <taxon>asterids</taxon>
        <taxon>campanulids</taxon>
        <taxon>Asterales</taxon>
        <taxon>Asteraceae</taxon>
        <taxon>Asteroideae</taxon>
        <taxon>Anthemideae</taxon>
        <taxon>Artemisiinae</taxon>
        <taxon>Artemisia</taxon>
    </lineage>
</organism>
<dbReference type="GO" id="GO:0005737">
    <property type="term" value="C:cytoplasm"/>
    <property type="evidence" value="ECO:0007669"/>
    <property type="project" value="TreeGrafter"/>
</dbReference>
<reference evidence="6 7" key="1">
    <citation type="journal article" date="2018" name="Mol. Plant">
        <title>The genome of Artemisia annua provides insight into the evolution of Asteraceae family and artemisinin biosynthesis.</title>
        <authorList>
            <person name="Shen Q."/>
            <person name="Zhang L."/>
            <person name="Liao Z."/>
            <person name="Wang S."/>
            <person name="Yan T."/>
            <person name="Shi P."/>
            <person name="Liu M."/>
            <person name="Fu X."/>
            <person name="Pan Q."/>
            <person name="Wang Y."/>
            <person name="Lv Z."/>
            <person name="Lu X."/>
            <person name="Zhang F."/>
            <person name="Jiang W."/>
            <person name="Ma Y."/>
            <person name="Chen M."/>
            <person name="Hao X."/>
            <person name="Li L."/>
            <person name="Tang Y."/>
            <person name="Lv G."/>
            <person name="Zhou Y."/>
            <person name="Sun X."/>
            <person name="Brodelius P.E."/>
            <person name="Rose J.K.C."/>
            <person name="Tang K."/>
        </authorList>
    </citation>
    <scope>NUCLEOTIDE SEQUENCE [LARGE SCALE GENOMIC DNA]</scope>
    <source>
        <strain evidence="7">cv. Huhao1</strain>
        <tissue evidence="6">Leaf</tissue>
    </source>
</reference>
<comment type="caution">
    <text evidence="6">The sequence shown here is derived from an EMBL/GenBank/DDBJ whole genome shotgun (WGS) entry which is preliminary data.</text>
</comment>
<keyword evidence="1" id="KW-0723">Serine/threonine-protein kinase</keyword>
<dbReference type="STRING" id="35608.A0A2U1P182"/>
<evidence type="ECO:0000313" key="6">
    <source>
        <dbReference type="EMBL" id="PWA79477.1"/>
    </source>
</evidence>
<keyword evidence="4 6" id="KW-0418">Kinase</keyword>
<keyword evidence="2" id="KW-0808">Transferase</keyword>
<dbReference type="GO" id="GO:0005524">
    <property type="term" value="F:ATP binding"/>
    <property type="evidence" value="ECO:0007669"/>
    <property type="project" value="UniProtKB-KW"/>
</dbReference>
<dbReference type="GO" id="GO:0004674">
    <property type="term" value="F:protein serine/threonine kinase activity"/>
    <property type="evidence" value="ECO:0007669"/>
    <property type="project" value="UniProtKB-KW"/>
</dbReference>
<keyword evidence="7" id="KW-1185">Reference proteome</keyword>
<dbReference type="PANTHER" id="PTHR24057">
    <property type="entry name" value="GLYCOGEN SYNTHASE KINASE-3 ALPHA"/>
    <property type="match status" value="1"/>
</dbReference>
<proteinExistence type="predicted"/>
<evidence type="ECO:0000256" key="5">
    <source>
        <dbReference type="ARBA" id="ARBA00022840"/>
    </source>
</evidence>
<dbReference type="InterPro" id="IPR011009">
    <property type="entry name" value="Kinase-like_dom_sf"/>
</dbReference>
<dbReference type="OrthoDB" id="1728022at2759"/>
<name>A0A2U1P182_ARTAN</name>